<keyword evidence="2" id="KW-1133">Transmembrane helix</keyword>
<dbReference type="PANTHER" id="PTHR36183">
    <property type="entry name" value="BETA-GLUCURONIDASE"/>
    <property type="match status" value="1"/>
</dbReference>
<keyword evidence="3" id="KW-0732">Signal</keyword>
<feature type="domain" description="Beta-glucuronidase C-terminal" evidence="4">
    <location>
        <begin position="418"/>
        <end position="523"/>
    </location>
</feature>
<gene>
    <name evidence="5" type="ORF">Z519_02029</name>
</gene>
<sequence>MPSRYLPVFGALCFTLTAAQNTVSLAITAQPTSGASGVISPSFAGFGIESSNLFSFTGGSGENQLTKNLLENLANYTGTPPHLRIGGNTQDYFIYDASQDDYAWKPNPDPVGQGNYATDSMIIGPKFFEVINRFPSNTPITFGLNLAYSESDYIEQITTMATQAVNRLTDVNLVSFEIGNEPDLYLQNGFRTGSWGGQVYTQEWLDRAGAIWEQVLQPNNLPSNFFEPGATASTIGTSFQVQDLDQFGITVKANGSSKPYIASWNQHDYYYYIGVSTYPLTAYDFMTLSTTSDQFAAWVSQIQQAQTTGYPYALREMGVVGPIGLSGITDVFGAALWSLNFFLYAATLNISSVQMHMTDNSNASAWQPIPYYGNQPFVRPNYYAFAAFDHTIGPTCEAQVGGYIIQDPPGSYGGRIAAYSVYQAGTLASIVLINSNPANVSETNKPSLTWDLSLPKQFAGQELYLAYLTNDGADAKHGTTWNGISYEESGDGTPTRVNDTTERVKIGNDGSASIVVRDSQAVIANIGSPVGQRRANPSACAKLAASSPDASPVTTPVGTNAPAPTSASDSSSSSTSSSLSDSSAQSNTASRTGGSARASTTNGVAGLSTMMLTSIGSVVLTGIYLVWM</sequence>
<keyword evidence="6" id="KW-1185">Reference proteome</keyword>
<dbReference type="SUPFAM" id="SSF51445">
    <property type="entry name" value="(Trans)glycosidases"/>
    <property type="match status" value="1"/>
</dbReference>
<feature type="signal peptide" evidence="3">
    <location>
        <begin position="1"/>
        <end position="19"/>
    </location>
</feature>
<dbReference type="InterPro" id="IPR031728">
    <property type="entry name" value="GlcAase_C"/>
</dbReference>
<dbReference type="Proteomes" id="UP000053789">
    <property type="component" value="Unassembled WGS sequence"/>
</dbReference>
<dbReference type="Gene3D" id="2.60.40.1180">
    <property type="entry name" value="Golgi alpha-mannosidase II"/>
    <property type="match status" value="1"/>
</dbReference>
<dbReference type="InterPro" id="IPR013780">
    <property type="entry name" value="Glyco_hydro_b"/>
</dbReference>
<dbReference type="OrthoDB" id="2831684at2759"/>
<dbReference type="AlphaFoldDB" id="A0A0D2HT33"/>
<feature type="compositionally biased region" description="Polar residues" evidence="1">
    <location>
        <begin position="591"/>
        <end position="600"/>
    </location>
</feature>
<organism evidence="5 6">
    <name type="scientific">Cladophialophora bantiana (strain ATCC 10958 / CBS 173.52 / CDC B-1940 / NIH 8579)</name>
    <name type="common">Xylohypha bantiana</name>
    <dbReference type="NCBI Taxonomy" id="1442370"/>
    <lineage>
        <taxon>Eukaryota</taxon>
        <taxon>Fungi</taxon>
        <taxon>Dikarya</taxon>
        <taxon>Ascomycota</taxon>
        <taxon>Pezizomycotina</taxon>
        <taxon>Eurotiomycetes</taxon>
        <taxon>Chaetothyriomycetidae</taxon>
        <taxon>Chaetothyriales</taxon>
        <taxon>Herpotrichiellaceae</taxon>
        <taxon>Cladophialophora</taxon>
    </lineage>
</organism>
<protein>
    <recommendedName>
        <fullName evidence="4">Beta-glucuronidase C-terminal domain-containing protein</fullName>
    </recommendedName>
</protein>
<dbReference type="HOGENOM" id="CLU_022148_0_0_1"/>
<feature type="compositionally biased region" description="Polar residues" evidence="1">
    <location>
        <begin position="548"/>
        <end position="558"/>
    </location>
</feature>
<dbReference type="VEuPathDB" id="FungiDB:Z519_02029"/>
<proteinExistence type="predicted"/>
<dbReference type="InterPro" id="IPR017853">
    <property type="entry name" value="GH"/>
</dbReference>
<feature type="region of interest" description="Disordered" evidence="1">
    <location>
        <begin position="530"/>
        <end position="600"/>
    </location>
</feature>
<evidence type="ECO:0000256" key="2">
    <source>
        <dbReference type="SAM" id="Phobius"/>
    </source>
</evidence>
<reference evidence="5" key="1">
    <citation type="submission" date="2015-01" db="EMBL/GenBank/DDBJ databases">
        <title>The Genome Sequence of Cladophialophora bantiana CBS 173.52.</title>
        <authorList>
            <consortium name="The Broad Institute Genomics Platform"/>
            <person name="Cuomo C."/>
            <person name="de Hoog S."/>
            <person name="Gorbushina A."/>
            <person name="Stielow B."/>
            <person name="Teixiera M."/>
            <person name="Abouelleil A."/>
            <person name="Chapman S.B."/>
            <person name="Priest M."/>
            <person name="Young S.K."/>
            <person name="Wortman J."/>
            <person name="Nusbaum C."/>
            <person name="Birren B."/>
        </authorList>
    </citation>
    <scope>NUCLEOTIDE SEQUENCE [LARGE SCALE GENOMIC DNA]</scope>
    <source>
        <strain evidence="5">CBS 173.52</strain>
    </source>
</reference>
<keyword evidence="2" id="KW-0812">Transmembrane</keyword>
<feature type="transmembrane region" description="Helical" evidence="2">
    <location>
        <begin position="604"/>
        <end position="627"/>
    </location>
</feature>
<evidence type="ECO:0000259" key="4">
    <source>
        <dbReference type="Pfam" id="PF16862"/>
    </source>
</evidence>
<evidence type="ECO:0000256" key="3">
    <source>
        <dbReference type="SAM" id="SignalP"/>
    </source>
</evidence>
<feature type="chain" id="PRO_5002254908" description="Beta-glucuronidase C-terminal domain-containing protein" evidence="3">
    <location>
        <begin position="20"/>
        <end position="628"/>
    </location>
</feature>
<dbReference type="PANTHER" id="PTHR36183:SF2">
    <property type="entry name" value="BETA-GLUCURONIDASE C-TERMINAL DOMAIN-CONTAINING PROTEIN"/>
    <property type="match status" value="1"/>
</dbReference>
<accession>A0A0D2HT33</accession>
<evidence type="ECO:0000256" key="1">
    <source>
        <dbReference type="SAM" id="MobiDB-lite"/>
    </source>
</evidence>
<dbReference type="Gene3D" id="3.20.20.80">
    <property type="entry name" value="Glycosidases"/>
    <property type="match status" value="1"/>
</dbReference>
<dbReference type="Pfam" id="PF16862">
    <property type="entry name" value="Glyco_hydro_79C"/>
    <property type="match status" value="1"/>
</dbReference>
<dbReference type="RefSeq" id="XP_016623307.1">
    <property type="nucleotide sequence ID" value="XM_016759786.1"/>
</dbReference>
<dbReference type="InterPro" id="IPR052974">
    <property type="entry name" value="GH79_Enzymes"/>
</dbReference>
<dbReference type="GeneID" id="27694957"/>
<evidence type="ECO:0000313" key="6">
    <source>
        <dbReference type="Proteomes" id="UP000053789"/>
    </source>
</evidence>
<evidence type="ECO:0000313" key="5">
    <source>
        <dbReference type="EMBL" id="KIW96638.1"/>
    </source>
</evidence>
<feature type="compositionally biased region" description="Low complexity" evidence="1">
    <location>
        <begin position="559"/>
        <end position="590"/>
    </location>
</feature>
<keyword evidence="2" id="KW-0472">Membrane</keyword>
<dbReference type="EMBL" id="KN846982">
    <property type="protein sequence ID" value="KIW96638.1"/>
    <property type="molecule type" value="Genomic_DNA"/>
</dbReference>
<name>A0A0D2HT33_CLAB1</name>